<sequence length="114" mass="12060">MLENSSKTTFTMSRKNGETTLSVAINNGSDEEKNINMVVKDSANGNVLPSVIDGTAIDNGVTLEPKAIKNMVIDTTNAIGQILVEMAGAGRMTMRQKSSSSGGKTSNIIELILK</sequence>
<dbReference type="AlphaFoldDB" id="A0A2R9SPL5"/>
<gene>
    <name evidence="1" type="ORF">PVOR_25263</name>
</gene>
<dbReference type="KEGG" id="pvo:PVOR_25263"/>
<comment type="caution">
    <text evidence="1">The sequence shown here is derived from an EMBL/GenBank/DDBJ whole genome shotgun (WGS) entry which is preliminary data.</text>
</comment>
<dbReference type="EMBL" id="ADHJ01000041">
    <property type="protein sequence ID" value="EFU39330.1"/>
    <property type="molecule type" value="Genomic_DNA"/>
</dbReference>
<dbReference type="RefSeq" id="WP_006211803.1">
    <property type="nucleotide sequence ID" value="NZ_ADHJ01000041.1"/>
</dbReference>
<evidence type="ECO:0000313" key="1">
    <source>
        <dbReference type="EMBL" id="EFU39330.1"/>
    </source>
</evidence>
<name>A0A2R9SPL5_9BACL</name>
<keyword evidence="2" id="KW-1185">Reference proteome</keyword>
<reference evidence="1 2" key="1">
    <citation type="journal article" date="2010" name="BMC Genomics">
        <title>Genome sequence of the pattern forming Paenibacillus vortex bacterium reveals potential for thriving in complex environments.</title>
        <authorList>
            <person name="Sirota-Madi A."/>
            <person name="Olender T."/>
            <person name="Helman Y."/>
            <person name="Ingham C."/>
            <person name="Brainis I."/>
            <person name="Roth D."/>
            <person name="Hagi E."/>
            <person name="Brodsky L."/>
            <person name="Leshkowitz D."/>
            <person name="Galatenko V."/>
            <person name="Nikolaev V."/>
            <person name="Mugasimangalam R.C."/>
            <person name="Bransburg-Zabary S."/>
            <person name="Gutnick D.L."/>
            <person name="Lancet D."/>
            <person name="Ben-Jacob E."/>
        </authorList>
    </citation>
    <scope>NUCLEOTIDE SEQUENCE [LARGE SCALE GENOMIC DNA]</scope>
    <source>
        <strain evidence="1 2">V453</strain>
    </source>
</reference>
<organism evidence="1 2">
    <name type="scientific">Paenibacillus vortex V453</name>
    <dbReference type="NCBI Taxonomy" id="715225"/>
    <lineage>
        <taxon>Bacteria</taxon>
        <taxon>Bacillati</taxon>
        <taxon>Bacillota</taxon>
        <taxon>Bacilli</taxon>
        <taxon>Bacillales</taxon>
        <taxon>Paenibacillaceae</taxon>
        <taxon>Paenibacillus</taxon>
    </lineage>
</organism>
<dbReference type="GeneID" id="89502337"/>
<dbReference type="Proteomes" id="UP000003094">
    <property type="component" value="Unassembled WGS sequence"/>
</dbReference>
<protein>
    <submittedName>
        <fullName evidence="1">Uncharacterized protein</fullName>
    </submittedName>
</protein>
<accession>A0A2R9SPL5</accession>
<proteinExistence type="predicted"/>
<evidence type="ECO:0000313" key="2">
    <source>
        <dbReference type="Proteomes" id="UP000003094"/>
    </source>
</evidence>